<dbReference type="InterPro" id="IPR032640">
    <property type="entry name" value="AMPK1_CBM"/>
</dbReference>
<dbReference type="SUPFAM" id="SSF81296">
    <property type="entry name" value="E set domains"/>
    <property type="match status" value="1"/>
</dbReference>
<feature type="compositionally biased region" description="Basic residues" evidence="2">
    <location>
        <begin position="54"/>
        <end position="63"/>
    </location>
</feature>
<keyword evidence="5" id="KW-1185">Reference proteome</keyword>
<evidence type="ECO:0000313" key="5">
    <source>
        <dbReference type="Proteomes" id="UP000237347"/>
    </source>
</evidence>
<evidence type="ECO:0000259" key="3">
    <source>
        <dbReference type="Pfam" id="PF16561"/>
    </source>
</evidence>
<keyword evidence="1" id="KW-0175">Coiled coil</keyword>
<dbReference type="PANTHER" id="PTHR47434">
    <property type="entry name" value="PROTEIN PTST HOMOLOG 3, CHLOROPLASTIC"/>
    <property type="match status" value="1"/>
</dbReference>
<comment type="caution">
    <text evidence="4">The sequence shown here is derived from an EMBL/GenBank/DDBJ whole genome shotgun (WGS) entry which is preliminary data.</text>
</comment>
<gene>
    <name evidence="4" type="primary">PTST_2</name>
    <name evidence="4" type="ORF">CFP56_038523</name>
</gene>
<name>A0AAW0LN48_QUESU</name>
<feature type="domain" description="AMP-activated protein kinase glycogen-binding" evidence="3">
    <location>
        <begin position="554"/>
        <end position="643"/>
    </location>
</feature>
<dbReference type="EMBL" id="PKMF04000074">
    <property type="protein sequence ID" value="KAK7852526.1"/>
    <property type="molecule type" value="Genomic_DNA"/>
</dbReference>
<organism evidence="4 5">
    <name type="scientific">Quercus suber</name>
    <name type="common">Cork oak</name>
    <dbReference type="NCBI Taxonomy" id="58331"/>
    <lineage>
        <taxon>Eukaryota</taxon>
        <taxon>Viridiplantae</taxon>
        <taxon>Streptophyta</taxon>
        <taxon>Embryophyta</taxon>
        <taxon>Tracheophyta</taxon>
        <taxon>Spermatophyta</taxon>
        <taxon>Magnoliopsida</taxon>
        <taxon>eudicotyledons</taxon>
        <taxon>Gunneridae</taxon>
        <taxon>Pentapetalae</taxon>
        <taxon>rosids</taxon>
        <taxon>fabids</taxon>
        <taxon>Fagales</taxon>
        <taxon>Fagaceae</taxon>
        <taxon>Quercus</taxon>
    </lineage>
</organism>
<sequence length="644" mass="72190">MATLSHSHFLTFLSLPSRKLFLLPREHLHQNKLHCETQEHPPPKQFTTCALSNKKPRSRTRKGKSNEELCNDIQQFLTEFGFPEDHVPSTTELSQHGRNDLANIVRRRGYKLIRELLVNPTTSNIDGLDPKKSFDENQGEISDHKHILTGQDKKANTLVVEHISSTDISTVGNNYSSLSSDLDFNSGDFRSLPVESSSNLFLEEKVSPGLKGHDEKVKDVAENAYLSTEVSTMESSSVNFDLNTDEKSCMPVELSVLEEKTSSNLQVEDKKVNNMVEDVAFSNEGKKHYSWSSNPDFNPTDFKSMPIESPISLSLEESSSYNLKDQDEKIKNNDVPLYSSEDSRMPIEFSANSSLEDKFKALWTTIIGVLQFPSCITDHGFHYSKTGLIYNAYGISNERVAEESKEFIPLQNSVVQPAEEHSGNSHNGGSVAVTLDGSTLTSKDVTPSALVTQPLRDDHVSPGLLMTAKLDKDLDTESSIRERQADINHLKFMLVHQKELELSLLKEQIEKEKLALSDLQTKAEAEISKAQKLISEKDAELQAAEGSLSGLEEVQIQYFGEGEIVEVSGSFNGWHQRIKMDPQSSSSITDPNASRNSRLWSTVLWLYPGTYEIKFIVDGCWRTDPRRESVTNGTICNNILRVDK</sequence>
<dbReference type="AlphaFoldDB" id="A0AAW0LN48"/>
<feature type="region of interest" description="Disordered" evidence="2">
    <location>
        <begin position="35"/>
        <end position="66"/>
    </location>
</feature>
<protein>
    <submittedName>
        <fullName evidence="4">Protein ptst like protein 3</fullName>
    </submittedName>
</protein>
<dbReference type="Gene3D" id="2.60.40.10">
    <property type="entry name" value="Immunoglobulins"/>
    <property type="match status" value="1"/>
</dbReference>
<dbReference type="Proteomes" id="UP000237347">
    <property type="component" value="Unassembled WGS sequence"/>
</dbReference>
<dbReference type="InterPro" id="IPR013783">
    <property type="entry name" value="Ig-like_fold"/>
</dbReference>
<evidence type="ECO:0000313" key="4">
    <source>
        <dbReference type="EMBL" id="KAK7852526.1"/>
    </source>
</evidence>
<feature type="coiled-coil region" evidence="1">
    <location>
        <begin position="495"/>
        <end position="554"/>
    </location>
</feature>
<dbReference type="Pfam" id="PF16561">
    <property type="entry name" value="AMPK1_CBM"/>
    <property type="match status" value="1"/>
</dbReference>
<proteinExistence type="predicted"/>
<dbReference type="PANTHER" id="PTHR47434:SF2">
    <property type="entry name" value="PROTEIN PTST HOMOLOG 3, CHLOROPLASTIC"/>
    <property type="match status" value="1"/>
</dbReference>
<dbReference type="CDD" id="cd02859">
    <property type="entry name" value="E_set_AMPKbeta_like_N"/>
    <property type="match status" value="1"/>
</dbReference>
<reference evidence="4 5" key="1">
    <citation type="journal article" date="2018" name="Sci. Data">
        <title>The draft genome sequence of cork oak.</title>
        <authorList>
            <person name="Ramos A.M."/>
            <person name="Usie A."/>
            <person name="Barbosa P."/>
            <person name="Barros P.M."/>
            <person name="Capote T."/>
            <person name="Chaves I."/>
            <person name="Simoes F."/>
            <person name="Abreu I."/>
            <person name="Carrasquinho I."/>
            <person name="Faro C."/>
            <person name="Guimaraes J.B."/>
            <person name="Mendonca D."/>
            <person name="Nobrega F."/>
            <person name="Rodrigues L."/>
            <person name="Saibo N.J.M."/>
            <person name="Varela M.C."/>
            <person name="Egas C."/>
            <person name="Matos J."/>
            <person name="Miguel C.M."/>
            <person name="Oliveira M.M."/>
            <person name="Ricardo C.P."/>
            <person name="Goncalves S."/>
        </authorList>
    </citation>
    <scope>NUCLEOTIDE SEQUENCE [LARGE SCALE GENOMIC DNA]</scope>
    <source>
        <strain evidence="5">cv. HL8</strain>
    </source>
</reference>
<dbReference type="InterPro" id="IPR014756">
    <property type="entry name" value="Ig_E-set"/>
</dbReference>
<evidence type="ECO:0000256" key="1">
    <source>
        <dbReference type="SAM" id="Coils"/>
    </source>
</evidence>
<evidence type="ECO:0000256" key="2">
    <source>
        <dbReference type="SAM" id="MobiDB-lite"/>
    </source>
</evidence>
<accession>A0AAW0LN48</accession>
<dbReference type="GO" id="GO:0009507">
    <property type="term" value="C:chloroplast"/>
    <property type="evidence" value="ECO:0007669"/>
    <property type="project" value="UniProtKB-ARBA"/>
</dbReference>